<dbReference type="AlphaFoldDB" id="A0AAV0RZR2"/>
<keyword evidence="2" id="KW-1185">Reference proteome</keyword>
<evidence type="ECO:0000313" key="1">
    <source>
        <dbReference type="EMBL" id="CAI0626363.1"/>
    </source>
</evidence>
<comment type="caution">
    <text evidence="1">The sequence shown here is derived from an EMBL/GenBank/DDBJ whole genome shotgun (WGS) entry which is preliminary data.</text>
</comment>
<evidence type="ECO:0000313" key="2">
    <source>
        <dbReference type="Proteomes" id="UP001154282"/>
    </source>
</evidence>
<organism evidence="1 2">
    <name type="scientific">Linum tenue</name>
    <dbReference type="NCBI Taxonomy" id="586396"/>
    <lineage>
        <taxon>Eukaryota</taxon>
        <taxon>Viridiplantae</taxon>
        <taxon>Streptophyta</taxon>
        <taxon>Embryophyta</taxon>
        <taxon>Tracheophyta</taxon>
        <taxon>Spermatophyta</taxon>
        <taxon>Magnoliopsida</taxon>
        <taxon>eudicotyledons</taxon>
        <taxon>Gunneridae</taxon>
        <taxon>Pentapetalae</taxon>
        <taxon>rosids</taxon>
        <taxon>fabids</taxon>
        <taxon>Malpighiales</taxon>
        <taxon>Linaceae</taxon>
        <taxon>Linum</taxon>
    </lineage>
</organism>
<reference evidence="1" key="1">
    <citation type="submission" date="2022-08" db="EMBL/GenBank/DDBJ databases">
        <authorList>
            <person name="Gutierrez-Valencia J."/>
        </authorList>
    </citation>
    <scope>NUCLEOTIDE SEQUENCE</scope>
</reference>
<proteinExistence type="predicted"/>
<protein>
    <submittedName>
        <fullName evidence="1">Uncharacterized protein</fullName>
    </submittedName>
</protein>
<feature type="non-terminal residue" evidence="1">
    <location>
        <position position="1"/>
    </location>
</feature>
<dbReference type="EMBL" id="CAMGYJ010000011">
    <property type="protein sequence ID" value="CAI0626363.1"/>
    <property type="molecule type" value="Genomic_DNA"/>
</dbReference>
<dbReference type="Proteomes" id="UP001154282">
    <property type="component" value="Unassembled WGS sequence"/>
</dbReference>
<accession>A0AAV0RZR2</accession>
<gene>
    <name evidence="1" type="ORF">LITE_LOCUS50826</name>
</gene>
<name>A0AAV0RZR2_9ROSI</name>
<sequence length="55" mass="6423">HQTKKLRRVLQFLSWKIAAPTNRGVLRPALSPRKASINLRRRTRNPAARAMEYIL</sequence>